<evidence type="ECO:0000256" key="1">
    <source>
        <dbReference type="ARBA" id="ARBA00022737"/>
    </source>
</evidence>
<evidence type="ECO:0000256" key="2">
    <source>
        <dbReference type="ARBA" id="ARBA00022884"/>
    </source>
</evidence>
<dbReference type="OrthoDB" id="271725at2759"/>
<keyword evidence="7" id="KW-1185">Reference proteome</keyword>
<keyword evidence="2 3" id="KW-0694">RNA-binding</keyword>
<dbReference type="EMBL" id="ML991771">
    <property type="protein sequence ID" value="KAF2240046.1"/>
    <property type="molecule type" value="Genomic_DNA"/>
</dbReference>
<dbReference type="InterPro" id="IPR000504">
    <property type="entry name" value="RRM_dom"/>
</dbReference>
<feature type="domain" description="RRM" evidence="5">
    <location>
        <begin position="241"/>
        <end position="314"/>
    </location>
</feature>
<dbReference type="SUPFAM" id="SSF54928">
    <property type="entry name" value="RNA-binding domain, RBD"/>
    <property type="match status" value="2"/>
</dbReference>
<evidence type="ECO:0000313" key="7">
    <source>
        <dbReference type="Proteomes" id="UP000800092"/>
    </source>
</evidence>
<proteinExistence type="predicted"/>
<sequence>MQMAPQHTASGAMATLTQGLGALNLQQASFAHSKPSPHLPSTSSAYGGVPVGQHQPASLYGTGQYLYAGNYMNHGATQPHTTMQQSSAMYSPVPPQYMAQPIYQAYHQHMNNHSPLSQNWSSRAPSGDIPSLVTPRRDSVSSNEQDQPGTPYTSTTGYGSGIAVVDRTPPDMYGQHTPSPTQLAGLYVPPQSIKAQHVVSSPPAAILALLVKDPPIPKAIPAPSSPLKPLDRALQNPGGETNVYIRGLQPETTDEILHAWGSRFGDIKSSKSIIEHSTGLCKGFGFIKYHNYEDASMCIRGFHHLGYEVSFARESFYAKLKKFADETNTNLYVSNLPRSMNEHELSAIFNPHKVCSSRILRDPNGNGRGVGFARFETRDVCEEIIKSYNNTPVSKPSEEEHSIQIRYADTEQQKWLKQQTAAARQFRTAEYEYATANRRWMPAATRLDGTTNPAISTTSGNELESYLAATTG</sequence>
<dbReference type="Proteomes" id="UP000800092">
    <property type="component" value="Unassembled WGS sequence"/>
</dbReference>
<protein>
    <recommendedName>
        <fullName evidence="5">RRM domain-containing protein</fullName>
    </recommendedName>
</protein>
<keyword evidence="1" id="KW-0677">Repeat</keyword>
<gene>
    <name evidence="6" type="ORF">EV356DRAFT_438562</name>
</gene>
<dbReference type="InterPro" id="IPR035979">
    <property type="entry name" value="RBD_domain_sf"/>
</dbReference>
<evidence type="ECO:0000256" key="4">
    <source>
        <dbReference type="SAM" id="MobiDB-lite"/>
    </source>
</evidence>
<dbReference type="AlphaFoldDB" id="A0A6A6HPL4"/>
<accession>A0A6A6HPL4</accession>
<dbReference type="Pfam" id="PF00076">
    <property type="entry name" value="RRM_1"/>
    <property type="match status" value="2"/>
</dbReference>
<feature type="region of interest" description="Disordered" evidence="4">
    <location>
        <begin position="114"/>
        <end position="164"/>
    </location>
</feature>
<reference evidence="6" key="1">
    <citation type="journal article" date="2020" name="Stud. Mycol.">
        <title>101 Dothideomycetes genomes: a test case for predicting lifestyles and emergence of pathogens.</title>
        <authorList>
            <person name="Haridas S."/>
            <person name="Albert R."/>
            <person name="Binder M."/>
            <person name="Bloem J."/>
            <person name="Labutti K."/>
            <person name="Salamov A."/>
            <person name="Andreopoulos B."/>
            <person name="Baker S."/>
            <person name="Barry K."/>
            <person name="Bills G."/>
            <person name="Bluhm B."/>
            <person name="Cannon C."/>
            <person name="Castanera R."/>
            <person name="Culley D."/>
            <person name="Daum C."/>
            <person name="Ezra D."/>
            <person name="Gonzalez J."/>
            <person name="Henrissat B."/>
            <person name="Kuo A."/>
            <person name="Liang C."/>
            <person name="Lipzen A."/>
            <person name="Lutzoni F."/>
            <person name="Magnuson J."/>
            <person name="Mondo S."/>
            <person name="Nolan M."/>
            <person name="Ohm R."/>
            <person name="Pangilinan J."/>
            <person name="Park H.-J."/>
            <person name="Ramirez L."/>
            <person name="Alfaro M."/>
            <person name="Sun H."/>
            <person name="Tritt A."/>
            <person name="Yoshinaga Y."/>
            <person name="Zwiers L.-H."/>
            <person name="Turgeon B."/>
            <person name="Goodwin S."/>
            <person name="Spatafora J."/>
            <person name="Crous P."/>
            <person name="Grigoriev I."/>
        </authorList>
    </citation>
    <scope>NUCLEOTIDE SEQUENCE</scope>
    <source>
        <strain evidence="6">Tuck. ex Michener</strain>
    </source>
</reference>
<feature type="compositionally biased region" description="Polar residues" evidence="4">
    <location>
        <begin position="114"/>
        <end position="124"/>
    </location>
</feature>
<name>A0A6A6HPL4_VIRVR</name>
<feature type="domain" description="RRM" evidence="5">
    <location>
        <begin position="329"/>
        <end position="410"/>
    </location>
</feature>
<dbReference type="PROSITE" id="PS50102">
    <property type="entry name" value="RRM"/>
    <property type="match status" value="2"/>
</dbReference>
<dbReference type="PANTHER" id="PTHR24012">
    <property type="entry name" value="RNA BINDING PROTEIN"/>
    <property type="match status" value="1"/>
</dbReference>
<dbReference type="InterPro" id="IPR012677">
    <property type="entry name" value="Nucleotide-bd_a/b_plait_sf"/>
</dbReference>
<dbReference type="Gene3D" id="3.30.70.330">
    <property type="match status" value="2"/>
</dbReference>
<evidence type="ECO:0000256" key="3">
    <source>
        <dbReference type="PROSITE-ProRule" id="PRU00176"/>
    </source>
</evidence>
<dbReference type="SMART" id="SM00360">
    <property type="entry name" value="RRM"/>
    <property type="match status" value="2"/>
</dbReference>
<evidence type="ECO:0000259" key="5">
    <source>
        <dbReference type="PROSITE" id="PS50102"/>
    </source>
</evidence>
<organism evidence="6 7">
    <name type="scientific">Viridothelium virens</name>
    <name type="common">Speckled blister lichen</name>
    <name type="synonym">Trypethelium virens</name>
    <dbReference type="NCBI Taxonomy" id="1048519"/>
    <lineage>
        <taxon>Eukaryota</taxon>
        <taxon>Fungi</taxon>
        <taxon>Dikarya</taxon>
        <taxon>Ascomycota</taxon>
        <taxon>Pezizomycotina</taxon>
        <taxon>Dothideomycetes</taxon>
        <taxon>Dothideomycetes incertae sedis</taxon>
        <taxon>Trypetheliales</taxon>
        <taxon>Trypetheliaceae</taxon>
        <taxon>Viridothelium</taxon>
    </lineage>
</organism>
<feature type="compositionally biased region" description="Low complexity" evidence="4">
    <location>
        <begin position="148"/>
        <end position="157"/>
    </location>
</feature>
<dbReference type="GO" id="GO:0003723">
    <property type="term" value="F:RNA binding"/>
    <property type="evidence" value="ECO:0007669"/>
    <property type="project" value="UniProtKB-UniRule"/>
</dbReference>
<evidence type="ECO:0000313" key="6">
    <source>
        <dbReference type="EMBL" id="KAF2240046.1"/>
    </source>
</evidence>